<sequence>MVLILIGQLSELTELSVYANSFSGDLPAELGNQISCRSSKSPSRLCCPLFLNQRDRDLHMACFDFARVIGAVMNYEIVPNEKINSVDIDYIKRRWGGTSDLVNVFPESMRRTRSPKLKAALSSAYIRIAKSCSPHIWKPESLIYLLYSSKAFSALIDCFRIALFILGSDIIEGGTTSDDCMGLSTSSDHGYKSVRVGEKRPSLDPDTFKTKRQKVDEESNANFQDANKLAYKST</sequence>
<gene>
    <name evidence="2" type="ORF">F0562_005575</name>
</gene>
<organism evidence="2 3">
    <name type="scientific">Nyssa sinensis</name>
    <dbReference type="NCBI Taxonomy" id="561372"/>
    <lineage>
        <taxon>Eukaryota</taxon>
        <taxon>Viridiplantae</taxon>
        <taxon>Streptophyta</taxon>
        <taxon>Embryophyta</taxon>
        <taxon>Tracheophyta</taxon>
        <taxon>Spermatophyta</taxon>
        <taxon>Magnoliopsida</taxon>
        <taxon>eudicotyledons</taxon>
        <taxon>Gunneridae</taxon>
        <taxon>Pentapetalae</taxon>
        <taxon>asterids</taxon>
        <taxon>Cornales</taxon>
        <taxon>Nyssaceae</taxon>
        <taxon>Nyssa</taxon>
    </lineage>
</organism>
<evidence type="ECO:0000313" key="3">
    <source>
        <dbReference type="Proteomes" id="UP000325577"/>
    </source>
</evidence>
<dbReference type="EMBL" id="CM018043">
    <property type="protein sequence ID" value="KAA8530801.1"/>
    <property type="molecule type" value="Genomic_DNA"/>
</dbReference>
<protein>
    <submittedName>
        <fullName evidence="2">Uncharacterized protein</fullName>
    </submittedName>
</protein>
<dbReference type="AlphaFoldDB" id="A0A5J5AP03"/>
<accession>A0A5J5AP03</accession>
<evidence type="ECO:0000313" key="2">
    <source>
        <dbReference type="EMBL" id="KAA8530801.1"/>
    </source>
</evidence>
<proteinExistence type="predicted"/>
<feature type="region of interest" description="Disordered" evidence="1">
    <location>
        <begin position="192"/>
        <end position="234"/>
    </location>
</feature>
<feature type="compositionally biased region" description="Basic and acidic residues" evidence="1">
    <location>
        <begin position="192"/>
        <end position="217"/>
    </location>
</feature>
<reference evidence="2 3" key="1">
    <citation type="submission" date="2019-09" db="EMBL/GenBank/DDBJ databases">
        <title>A chromosome-level genome assembly of the Chinese tupelo Nyssa sinensis.</title>
        <authorList>
            <person name="Yang X."/>
            <person name="Kang M."/>
            <person name="Yang Y."/>
            <person name="Xiong H."/>
            <person name="Wang M."/>
            <person name="Zhang Z."/>
            <person name="Wang Z."/>
            <person name="Wu H."/>
            <person name="Ma T."/>
            <person name="Liu J."/>
            <person name="Xi Z."/>
        </authorList>
    </citation>
    <scope>NUCLEOTIDE SEQUENCE [LARGE SCALE GENOMIC DNA]</scope>
    <source>
        <strain evidence="2">J267</strain>
        <tissue evidence="2">Leaf</tissue>
    </source>
</reference>
<name>A0A5J5AP03_9ASTE</name>
<dbReference type="OrthoDB" id="381190at2759"/>
<evidence type="ECO:0000256" key="1">
    <source>
        <dbReference type="SAM" id="MobiDB-lite"/>
    </source>
</evidence>
<keyword evidence="3" id="KW-1185">Reference proteome</keyword>
<dbReference type="Proteomes" id="UP000325577">
    <property type="component" value="Linkage Group LG2"/>
</dbReference>